<comment type="caution">
    <text evidence="1">The sequence shown here is derived from an EMBL/GenBank/DDBJ whole genome shotgun (WGS) entry which is preliminary data.</text>
</comment>
<organism evidence="1 2">
    <name type="scientific">Larkinella knui</name>
    <dbReference type="NCBI Taxonomy" id="2025310"/>
    <lineage>
        <taxon>Bacteria</taxon>
        <taxon>Pseudomonadati</taxon>
        <taxon>Bacteroidota</taxon>
        <taxon>Cytophagia</taxon>
        <taxon>Cytophagales</taxon>
        <taxon>Spirosomataceae</taxon>
        <taxon>Larkinella</taxon>
    </lineage>
</organism>
<reference evidence="1 2" key="1">
    <citation type="submission" date="2018-11" db="EMBL/GenBank/DDBJ databases">
        <authorList>
            <person name="Zhou Z."/>
            <person name="Wang G."/>
        </authorList>
    </citation>
    <scope>NUCLEOTIDE SEQUENCE [LARGE SCALE GENOMIC DNA]</scope>
    <source>
        <strain evidence="1 2">KCTC42998</strain>
    </source>
</reference>
<evidence type="ECO:0000313" key="1">
    <source>
        <dbReference type="EMBL" id="RRB18355.1"/>
    </source>
</evidence>
<evidence type="ECO:0000313" key="2">
    <source>
        <dbReference type="Proteomes" id="UP000274271"/>
    </source>
</evidence>
<protein>
    <submittedName>
        <fullName evidence="1">Uncharacterized protein</fullName>
    </submittedName>
</protein>
<accession>A0A3P1CYF0</accession>
<sequence length="92" mass="10493">MKILMLLILLIPAFKVLDYAYEQSVRFDSQVDAKMTNDAAIHTDMYLHNPIDHSKLKPQPIEPSSHREWIAKGLVVSMIILIAIGLVRGRPR</sequence>
<name>A0A3P1CYF0_9BACT</name>
<dbReference type="Proteomes" id="UP000274271">
    <property type="component" value="Unassembled WGS sequence"/>
</dbReference>
<gene>
    <name evidence="1" type="ORF">EHT87_08825</name>
</gene>
<keyword evidence="2" id="KW-1185">Reference proteome</keyword>
<dbReference type="AlphaFoldDB" id="A0A3P1CYF0"/>
<proteinExistence type="predicted"/>
<dbReference type="EMBL" id="RQJP01000001">
    <property type="protein sequence ID" value="RRB18355.1"/>
    <property type="molecule type" value="Genomic_DNA"/>
</dbReference>